<feature type="transmembrane region" description="Helical" evidence="1">
    <location>
        <begin position="271"/>
        <end position="288"/>
    </location>
</feature>
<feature type="transmembrane region" description="Helical" evidence="1">
    <location>
        <begin position="317"/>
        <end position="337"/>
    </location>
</feature>
<dbReference type="RefSeq" id="WP_127746790.1">
    <property type="nucleotide sequence ID" value="NZ_SACN01000006.1"/>
</dbReference>
<evidence type="ECO:0000313" key="2">
    <source>
        <dbReference type="EMBL" id="RVT89201.1"/>
    </source>
</evidence>
<feature type="transmembrane region" description="Helical" evidence="1">
    <location>
        <begin position="105"/>
        <end position="129"/>
    </location>
</feature>
<gene>
    <name evidence="2" type="ORF">EOD43_23100</name>
</gene>
<evidence type="ECO:0008006" key="4">
    <source>
        <dbReference type="Google" id="ProtNLM"/>
    </source>
</evidence>
<feature type="transmembrane region" description="Helical" evidence="1">
    <location>
        <begin position="149"/>
        <end position="175"/>
    </location>
</feature>
<feature type="transmembrane region" description="Helical" evidence="1">
    <location>
        <begin position="70"/>
        <end position="93"/>
    </location>
</feature>
<organism evidence="2 3">
    <name type="scientific">Sphingomonas crocodyli</name>
    <dbReference type="NCBI Taxonomy" id="1979270"/>
    <lineage>
        <taxon>Bacteria</taxon>
        <taxon>Pseudomonadati</taxon>
        <taxon>Pseudomonadota</taxon>
        <taxon>Alphaproteobacteria</taxon>
        <taxon>Sphingomonadales</taxon>
        <taxon>Sphingomonadaceae</taxon>
        <taxon>Sphingomonas</taxon>
    </lineage>
</organism>
<keyword evidence="3" id="KW-1185">Reference proteome</keyword>
<feature type="transmembrane region" description="Helical" evidence="1">
    <location>
        <begin position="187"/>
        <end position="207"/>
    </location>
</feature>
<proteinExistence type="predicted"/>
<dbReference type="EMBL" id="SACN01000006">
    <property type="protein sequence ID" value="RVT89201.1"/>
    <property type="molecule type" value="Genomic_DNA"/>
</dbReference>
<protein>
    <recommendedName>
        <fullName evidence="4">DUF2029 domain-containing protein</fullName>
    </recommendedName>
</protein>
<feature type="transmembrane region" description="Helical" evidence="1">
    <location>
        <begin position="244"/>
        <end position="264"/>
    </location>
</feature>
<sequence length="376" mass="39948">MTTKERALHWLLLAALILLAAEQFADALIEHAHAPMLDLAVYRSAAENGPLIRSPHGPMYFTYHPIMRHFFQALGAQFDLKLLTVYTLLTLLYGATIRARPGAALATFLGLAIGGLGIAAITTGNITPFLQLAILGLAARGFDAPRDRWTFLAAVAVTAIVKPYMIAYVLLPLGVAMARRQPLRPHMIAAAATIGAVVVLIALYAVVRPDETAIFIRNLTTQTLAQGDLGIAAYGRLAGQLGSAGALIAHALIVLTAATITIGSAWRQGRLADPGFVLLLFFLAAILNPRLQDYDLFPALTALILYLLGAQAGWRATVVLLIAFVAGGVALHGARFADVEAGFWSNARNVYLVATALLVAGLVTLPRSPQSPAARP</sequence>
<dbReference type="AlphaFoldDB" id="A0A437LUU0"/>
<evidence type="ECO:0000313" key="3">
    <source>
        <dbReference type="Proteomes" id="UP000282971"/>
    </source>
</evidence>
<evidence type="ECO:0000256" key="1">
    <source>
        <dbReference type="SAM" id="Phobius"/>
    </source>
</evidence>
<keyword evidence="1" id="KW-0812">Transmembrane</keyword>
<accession>A0A437LUU0</accession>
<name>A0A437LUU0_9SPHN</name>
<keyword evidence="1" id="KW-1133">Transmembrane helix</keyword>
<keyword evidence="1" id="KW-0472">Membrane</keyword>
<dbReference type="Proteomes" id="UP000282971">
    <property type="component" value="Unassembled WGS sequence"/>
</dbReference>
<feature type="transmembrane region" description="Helical" evidence="1">
    <location>
        <begin position="349"/>
        <end position="366"/>
    </location>
</feature>
<reference evidence="2 3" key="1">
    <citation type="submission" date="2019-01" db="EMBL/GenBank/DDBJ databases">
        <authorList>
            <person name="Chen W.-M."/>
        </authorList>
    </citation>
    <scope>NUCLEOTIDE SEQUENCE [LARGE SCALE GENOMIC DNA]</scope>
    <source>
        <strain evidence="2 3">CCP-7</strain>
    </source>
</reference>
<comment type="caution">
    <text evidence="2">The sequence shown here is derived from an EMBL/GenBank/DDBJ whole genome shotgun (WGS) entry which is preliminary data.</text>
</comment>